<proteinExistence type="predicted"/>
<dbReference type="RefSeq" id="XP_012184537.1">
    <property type="nucleotide sequence ID" value="XM_012329147.1"/>
</dbReference>
<keyword evidence="2" id="KW-1185">Reference proteome</keyword>
<dbReference type="Proteomes" id="UP000006352">
    <property type="component" value="Unassembled WGS sequence"/>
</dbReference>
<sequence length="79" mass="8829">MSSKLQARFTCVNAEQLTRRQEAHDIGQLSISAQEAERSKWRKDYNLYHFTGALLSFPHVCGSEKKKGTESGLVSNGVT</sequence>
<evidence type="ECO:0000313" key="2">
    <source>
        <dbReference type="Proteomes" id="UP000006352"/>
    </source>
</evidence>
<protein>
    <submittedName>
        <fullName evidence="1">Uncharacterized protein</fullName>
    </submittedName>
</protein>
<dbReference type="HOGENOM" id="CLU_2606055_0_0_1"/>
<dbReference type="GeneID" id="24100165"/>
<dbReference type="AlphaFoldDB" id="J4H4M6"/>
<dbReference type="EMBL" id="HE797183">
    <property type="protein sequence ID" value="CCM05254.1"/>
    <property type="molecule type" value="Genomic_DNA"/>
</dbReference>
<name>J4H4M6_9APHY</name>
<evidence type="ECO:0000313" key="1">
    <source>
        <dbReference type="EMBL" id="CCM05254.1"/>
    </source>
</evidence>
<gene>
    <name evidence="1" type="ORF">FIBRA_07464</name>
</gene>
<accession>J4H4M6</accession>
<organism evidence="1 2">
    <name type="scientific">Fibroporia radiculosa</name>
    <dbReference type="NCBI Taxonomy" id="599839"/>
    <lineage>
        <taxon>Eukaryota</taxon>
        <taxon>Fungi</taxon>
        <taxon>Dikarya</taxon>
        <taxon>Basidiomycota</taxon>
        <taxon>Agaricomycotina</taxon>
        <taxon>Agaricomycetes</taxon>
        <taxon>Polyporales</taxon>
        <taxon>Fibroporiaceae</taxon>
        <taxon>Fibroporia</taxon>
    </lineage>
</organism>
<dbReference type="InParanoid" id="J4H4M6"/>
<reference evidence="1 2" key="1">
    <citation type="journal article" date="2012" name="Appl. Environ. Microbiol.">
        <title>Short-read sequencing for genomic analysis of the brown rot fungus Fibroporia radiculosa.</title>
        <authorList>
            <person name="Tang J.D."/>
            <person name="Perkins A.D."/>
            <person name="Sonstegard T.S."/>
            <person name="Schroeder S.G."/>
            <person name="Burgess S.C."/>
            <person name="Diehl S.V."/>
        </authorList>
    </citation>
    <scope>NUCLEOTIDE SEQUENCE [LARGE SCALE GENOMIC DNA]</scope>
    <source>
        <strain evidence="1 2">TFFH 294</strain>
    </source>
</reference>